<keyword evidence="4" id="KW-1185">Reference proteome</keyword>
<dbReference type="InterPro" id="IPR036280">
    <property type="entry name" value="Multihaem_cyt_sf"/>
</dbReference>
<reference evidence="2 4" key="2">
    <citation type="submission" date="2023-11" db="EMBL/GenBank/DDBJ databases">
        <title>MicrobeMod: A computational toolkit for identifying prokaryotic methylation and restriction-modification with nanopore sequencing.</title>
        <authorList>
            <person name="Crits-Christoph A."/>
            <person name="Kang S.C."/>
            <person name="Lee H."/>
            <person name="Ostrov N."/>
        </authorList>
    </citation>
    <scope>NUCLEOTIDE SEQUENCE [LARGE SCALE GENOMIC DNA]</scope>
    <source>
        <strain evidence="2 4">ATCC 23090</strain>
    </source>
</reference>
<evidence type="ECO:0008006" key="5">
    <source>
        <dbReference type="Google" id="ProtNLM"/>
    </source>
</evidence>
<dbReference type="AlphaFoldDB" id="A0A1K1RVR7"/>
<proteinExistence type="predicted"/>
<evidence type="ECO:0000313" key="4">
    <source>
        <dbReference type="Proteomes" id="UP001326715"/>
    </source>
</evidence>
<dbReference type="STRING" id="1004.SAMN05661012_04314"/>
<dbReference type="Proteomes" id="UP001326715">
    <property type="component" value="Chromosome"/>
</dbReference>
<sequence>MLAILAMIYLGNVMFTSFNQTSQTSIQDIDRSKFAGSTSCGDCHKDIYESHTKTAHYLDLRPAAKEFIKGNFSPGKNKFVYNQWMEVRLEKKKK</sequence>
<evidence type="ECO:0000313" key="2">
    <source>
        <dbReference type="EMBL" id="WQG92105.1"/>
    </source>
</evidence>
<reference evidence="1 3" key="1">
    <citation type="submission" date="2016-11" db="EMBL/GenBank/DDBJ databases">
        <authorList>
            <person name="Jaros S."/>
            <person name="Januszkiewicz K."/>
            <person name="Wedrychowicz H."/>
        </authorList>
    </citation>
    <scope>NUCLEOTIDE SEQUENCE [LARGE SCALE GENOMIC DNA]</scope>
    <source>
        <strain evidence="1 3">DSM 784</strain>
    </source>
</reference>
<organism evidence="1 3">
    <name type="scientific">Chitinophaga sancti</name>
    <dbReference type="NCBI Taxonomy" id="1004"/>
    <lineage>
        <taxon>Bacteria</taxon>
        <taxon>Pseudomonadati</taxon>
        <taxon>Bacteroidota</taxon>
        <taxon>Chitinophagia</taxon>
        <taxon>Chitinophagales</taxon>
        <taxon>Chitinophagaceae</taxon>
        <taxon>Chitinophaga</taxon>
    </lineage>
</organism>
<dbReference type="Proteomes" id="UP000183788">
    <property type="component" value="Unassembled WGS sequence"/>
</dbReference>
<dbReference type="EMBL" id="CP140154">
    <property type="protein sequence ID" value="WQG92105.1"/>
    <property type="molecule type" value="Genomic_DNA"/>
</dbReference>
<evidence type="ECO:0000313" key="1">
    <source>
        <dbReference type="EMBL" id="SFW75925.1"/>
    </source>
</evidence>
<gene>
    <name evidence="1" type="ORF">SAMN05661012_04314</name>
    <name evidence="2" type="ORF">SR876_11370</name>
</gene>
<name>A0A1K1RVR7_9BACT</name>
<accession>A0A1K1RVR7</accession>
<dbReference type="SUPFAM" id="SSF48695">
    <property type="entry name" value="Multiheme cytochromes"/>
    <property type="match status" value="1"/>
</dbReference>
<dbReference type="EMBL" id="FPIZ01000014">
    <property type="protein sequence ID" value="SFW75925.1"/>
    <property type="molecule type" value="Genomic_DNA"/>
</dbReference>
<evidence type="ECO:0000313" key="3">
    <source>
        <dbReference type="Proteomes" id="UP000183788"/>
    </source>
</evidence>
<dbReference type="RefSeq" id="WP_072363305.1">
    <property type="nucleotide sequence ID" value="NZ_CP139972.1"/>
</dbReference>
<protein>
    <recommendedName>
        <fullName evidence="5">Cytochrome c-552/4 domain-containing protein</fullName>
    </recommendedName>
</protein>
<dbReference type="OrthoDB" id="9814800at2"/>